<gene>
    <name evidence="1" type="ORF">GGI25_001066</name>
</gene>
<proteinExistence type="predicted"/>
<dbReference type="SUPFAM" id="SSF53254">
    <property type="entry name" value="Phosphoglycerate mutase-like"/>
    <property type="match status" value="1"/>
</dbReference>
<comment type="caution">
    <text evidence="1">The sequence shown here is derived from an EMBL/GenBank/DDBJ whole genome shotgun (WGS) entry which is preliminary data.</text>
</comment>
<dbReference type="Gene3D" id="3.40.50.1240">
    <property type="entry name" value="Phosphoglycerate mutase-like"/>
    <property type="match status" value="1"/>
</dbReference>
<dbReference type="InterPro" id="IPR029033">
    <property type="entry name" value="His_PPase_superfam"/>
</dbReference>
<evidence type="ECO:0000313" key="1">
    <source>
        <dbReference type="EMBL" id="KAJ2679877.1"/>
    </source>
</evidence>
<dbReference type="SMART" id="SM00855">
    <property type="entry name" value="PGAM"/>
    <property type="match status" value="1"/>
</dbReference>
<evidence type="ECO:0000313" key="2">
    <source>
        <dbReference type="Proteomes" id="UP001151518"/>
    </source>
</evidence>
<organism evidence="1 2">
    <name type="scientific">Coemansia spiralis</name>
    <dbReference type="NCBI Taxonomy" id="417178"/>
    <lineage>
        <taxon>Eukaryota</taxon>
        <taxon>Fungi</taxon>
        <taxon>Fungi incertae sedis</taxon>
        <taxon>Zoopagomycota</taxon>
        <taxon>Kickxellomycotina</taxon>
        <taxon>Kickxellomycetes</taxon>
        <taxon>Kickxellales</taxon>
        <taxon>Kickxellaceae</taxon>
        <taxon>Coemansia</taxon>
    </lineage>
</organism>
<dbReference type="InterPro" id="IPR013078">
    <property type="entry name" value="His_Pase_superF_clade-1"/>
</dbReference>
<dbReference type="Pfam" id="PF00300">
    <property type="entry name" value="His_Phos_1"/>
    <property type="match status" value="1"/>
</dbReference>
<dbReference type="EMBL" id="JANBTW010000008">
    <property type="protein sequence ID" value="KAJ2679877.1"/>
    <property type="molecule type" value="Genomic_DNA"/>
</dbReference>
<dbReference type="PANTHER" id="PTHR16469">
    <property type="entry name" value="UBIQUITIN-ASSOCIATED AND SH3 DOMAIN-CONTAINING BA-RELATED"/>
    <property type="match status" value="1"/>
</dbReference>
<name>A0A9W8L0L3_9FUNG</name>
<protein>
    <recommendedName>
        <fullName evidence="3">Phosphoglycerate mutase-like protein</fullName>
    </recommendedName>
</protein>
<dbReference type="Proteomes" id="UP001151518">
    <property type="component" value="Unassembled WGS sequence"/>
</dbReference>
<dbReference type="OrthoDB" id="433124at2759"/>
<sequence length="285" mass="31787">MTSIPLPLGSVTCYFVRHGERVDHIDADWVANASIPYDPPLTAEGTHQARKTGALIYNLEKQALLANPQRTEYLVLTSPFLRCAQTSEGIFHGFEQSWKQNKADGMQDPSSWRLAVEPGLSEVMSESYFDMQIPNSLIARRREELGDGRGIRYANDYAPVHECMPVYPEGFQNMMARFVSTLDVTATRQIDQMSRDLIAASGNESGPLNTRRVIIFVTHGAGIGSFLWATAKQLGFNNITYCCVTRALVTGRKSSQPLPAFGTSRMPAYSWHVDYNAYSEHLANL</sequence>
<evidence type="ECO:0008006" key="3">
    <source>
        <dbReference type="Google" id="ProtNLM"/>
    </source>
</evidence>
<dbReference type="AlphaFoldDB" id="A0A9W8L0L3"/>
<dbReference type="CDD" id="cd07067">
    <property type="entry name" value="HP_PGM_like"/>
    <property type="match status" value="1"/>
</dbReference>
<dbReference type="PANTHER" id="PTHR16469:SF27">
    <property type="entry name" value="UBIQUITIN-ASSOCIATED AND SH3 DOMAIN-CONTAINING BA-RELATED"/>
    <property type="match status" value="1"/>
</dbReference>
<accession>A0A9W8L0L3</accession>
<reference evidence="1" key="1">
    <citation type="submission" date="2022-07" db="EMBL/GenBank/DDBJ databases">
        <title>Phylogenomic reconstructions and comparative analyses of Kickxellomycotina fungi.</title>
        <authorList>
            <person name="Reynolds N.K."/>
            <person name="Stajich J.E."/>
            <person name="Barry K."/>
            <person name="Grigoriev I.V."/>
            <person name="Crous P."/>
            <person name="Smith M.E."/>
        </authorList>
    </citation>
    <scope>NUCLEOTIDE SEQUENCE</scope>
    <source>
        <strain evidence="1">NRRL 3115</strain>
    </source>
</reference>
<dbReference type="InterPro" id="IPR051710">
    <property type="entry name" value="Phosphatase_SH3-domain"/>
</dbReference>